<evidence type="ECO:0000259" key="1">
    <source>
        <dbReference type="Pfam" id="PF13403"/>
    </source>
</evidence>
<comment type="caution">
    <text evidence="2">The sequence shown here is derived from an EMBL/GenBank/DDBJ whole genome shotgun (WGS) entry which is preliminary data.</text>
</comment>
<reference evidence="2 3" key="1">
    <citation type="submission" date="2017-01" db="EMBL/GenBank/DDBJ databases">
        <authorList>
            <person name="Varghese N."/>
            <person name="Submissions S."/>
        </authorList>
    </citation>
    <scope>NUCLEOTIDE SEQUENCE [LARGE SCALE GENOMIC DNA]</scope>
    <source>
        <strain evidence="2 3">DSM 18447</strain>
    </source>
</reference>
<evidence type="ECO:0000313" key="3">
    <source>
        <dbReference type="Proteomes" id="UP000186216"/>
    </source>
</evidence>
<dbReference type="InterPro" id="IPR006141">
    <property type="entry name" value="Intein_N"/>
</dbReference>
<organism evidence="2 3">
    <name type="scientific">Paracoccus saliphilus</name>
    <dbReference type="NCBI Taxonomy" id="405559"/>
    <lineage>
        <taxon>Bacteria</taxon>
        <taxon>Pseudomonadati</taxon>
        <taxon>Pseudomonadota</taxon>
        <taxon>Alphaproteobacteria</taxon>
        <taxon>Rhodobacterales</taxon>
        <taxon>Paracoccaceae</taxon>
        <taxon>Paracoccus</taxon>
    </lineage>
</organism>
<dbReference type="Proteomes" id="UP000186216">
    <property type="component" value="Unassembled WGS sequence"/>
</dbReference>
<protein>
    <submittedName>
        <fullName evidence="2">Hint domain-containing protein</fullName>
    </submittedName>
</protein>
<dbReference type="InterPro" id="IPR028992">
    <property type="entry name" value="Hedgehog/Intein_dom"/>
</dbReference>
<dbReference type="PROSITE" id="PS50817">
    <property type="entry name" value="INTEIN_N_TER"/>
    <property type="match status" value="1"/>
</dbReference>
<dbReference type="SUPFAM" id="SSF51294">
    <property type="entry name" value="Hedgehog/intein (Hint) domain"/>
    <property type="match status" value="1"/>
</dbReference>
<dbReference type="EMBL" id="FTOU01000026">
    <property type="protein sequence ID" value="SIT15507.1"/>
    <property type="molecule type" value="Genomic_DNA"/>
</dbReference>
<dbReference type="GO" id="GO:0016539">
    <property type="term" value="P:intein-mediated protein splicing"/>
    <property type="evidence" value="ECO:0007669"/>
    <property type="project" value="InterPro"/>
</dbReference>
<accession>A0AA45W8A6</accession>
<dbReference type="Gene3D" id="2.170.16.10">
    <property type="entry name" value="Hedgehog/Intein (Hint) domain"/>
    <property type="match status" value="1"/>
</dbReference>
<dbReference type="Pfam" id="PF13403">
    <property type="entry name" value="Hint_2"/>
    <property type="match status" value="1"/>
</dbReference>
<gene>
    <name evidence="2" type="ORF">SAMN05421772_12615</name>
</gene>
<proteinExistence type="predicted"/>
<sequence length="400" mass="43102">MTYISGIDPGISIDVDTGVIDTNELSLLNAFGPAETIASYDKAGGDDTLENGEPLGVETEEGATLDGIYRGDLTLSTTSPSISVPLVGGLEVQLNPVEGELYEASDGSFYMISEDPVNDARIGITATVSLLGLPPVTFEGDLSELDAWLNDIPGIGPILNAVGDTGQWVLDTAVTTLEYDPAGTLVVCFVRGTLIETESGMRPIEELHAGDRVMTRDNGIKKIRWIGSTKLCAKTLAASHNLRPIRIKVGALGENTPSEDLLVSPQHRVLVRSRIAQRMFGAMEILVPAKQLCQLNGIDVAEDLAEVEYFHFLFDQHEVVYSNGAETESLYPGPQALKSVGIAAREEIFALFPEFRSEGFTSISARELPSGRKARKLAMRHRMNGKPLVMGAREAVSKAE</sequence>
<dbReference type="AlphaFoldDB" id="A0AA45W8A6"/>
<feature type="domain" description="Hedgehog/Intein (Hint)" evidence="1">
    <location>
        <begin position="187"/>
        <end position="333"/>
    </location>
</feature>
<dbReference type="InterPro" id="IPR036844">
    <property type="entry name" value="Hint_dom_sf"/>
</dbReference>
<dbReference type="RefSeq" id="WP_076528716.1">
    <property type="nucleotide sequence ID" value="NZ_CP067140.1"/>
</dbReference>
<evidence type="ECO:0000313" key="2">
    <source>
        <dbReference type="EMBL" id="SIT15507.1"/>
    </source>
</evidence>
<name>A0AA45W8A6_9RHOB</name>